<keyword evidence="10" id="KW-1185">Reference proteome</keyword>
<protein>
    <submittedName>
        <fullName evidence="9">4Fe-4S dicluster domain-containing protein</fullName>
    </submittedName>
</protein>
<feature type="domain" description="4Fe-4S ferredoxin-type" evidence="8">
    <location>
        <begin position="56"/>
        <end position="85"/>
    </location>
</feature>
<dbReference type="GO" id="GO:0046872">
    <property type="term" value="F:metal ion binding"/>
    <property type="evidence" value="ECO:0007669"/>
    <property type="project" value="UniProtKB-KW"/>
</dbReference>
<dbReference type="AlphaFoldDB" id="A0A7G6E0F9"/>
<name>A0A7G6E0F9_THEFR</name>
<dbReference type="PANTHER" id="PTHR43687:SF6">
    <property type="entry name" value="L-ASPARTATE SEMIALDEHYDE SULFURTRANSFERASE IRON-SULFUR SUBUNIT"/>
    <property type="match status" value="1"/>
</dbReference>
<keyword evidence="3" id="KW-0479">Metal-binding</keyword>
<keyword evidence="5" id="KW-0249">Electron transport</keyword>
<keyword evidence="2" id="KW-0004">4Fe-4S</keyword>
<gene>
    <name evidence="9" type="ORF">BR63_04060</name>
</gene>
<evidence type="ECO:0000256" key="3">
    <source>
        <dbReference type="ARBA" id="ARBA00022723"/>
    </source>
</evidence>
<dbReference type="InterPro" id="IPR017896">
    <property type="entry name" value="4Fe4S_Fe-S-bd"/>
</dbReference>
<dbReference type="Proteomes" id="UP000515847">
    <property type="component" value="Chromosome"/>
</dbReference>
<keyword evidence="7" id="KW-0411">Iron-sulfur</keyword>
<dbReference type="Pfam" id="PF12838">
    <property type="entry name" value="Fer4_7"/>
    <property type="match status" value="1"/>
</dbReference>
<evidence type="ECO:0000259" key="8">
    <source>
        <dbReference type="PROSITE" id="PS51379"/>
    </source>
</evidence>
<dbReference type="GO" id="GO:0051539">
    <property type="term" value="F:4 iron, 4 sulfur cluster binding"/>
    <property type="evidence" value="ECO:0007669"/>
    <property type="project" value="UniProtKB-KW"/>
</dbReference>
<dbReference type="EMBL" id="CP045798">
    <property type="protein sequence ID" value="QNB45563.1"/>
    <property type="molecule type" value="Genomic_DNA"/>
</dbReference>
<dbReference type="PROSITE" id="PS51379">
    <property type="entry name" value="4FE4S_FER_2"/>
    <property type="match status" value="2"/>
</dbReference>
<dbReference type="Gene3D" id="3.30.70.20">
    <property type="match status" value="1"/>
</dbReference>
<evidence type="ECO:0000256" key="6">
    <source>
        <dbReference type="ARBA" id="ARBA00023004"/>
    </source>
</evidence>
<proteinExistence type="predicted"/>
<accession>A0A7G6E0F9</accession>
<dbReference type="KEGG" id="tfr:BR63_04060"/>
<keyword evidence="4" id="KW-0677">Repeat</keyword>
<evidence type="ECO:0000256" key="2">
    <source>
        <dbReference type="ARBA" id="ARBA00022485"/>
    </source>
</evidence>
<dbReference type="Gene3D" id="3.30.70.3270">
    <property type="match status" value="1"/>
</dbReference>
<evidence type="ECO:0000313" key="9">
    <source>
        <dbReference type="EMBL" id="QNB45563.1"/>
    </source>
</evidence>
<dbReference type="SUPFAM" id="SSF54862">
    <property type="entry name" value="4Fe-4S ferredoxins"/>
    <property type="match status" value="1"/>
</dbReference>
<dbReference type="InterPro" id="IPR017900">
    <property type="entry name" value="4Fe4S_Fe_S_CS"/>
</dbReference>
<evidence type="ECO:0000256" key="5">
    <source>
        <dbReference type="ARBA" id="ARBA00022982"/>
    </source>
</evidence>
<evidence type="ECO:0000256" key="7">
    <source>
        <dbReference type="ARBA" id="ARBA00023014"/>
    </source>
</evidence>
<dbReference type="PROSITE" id="PS00198">
    <property type="entry name" value="4FE4S_FER_1"/>
    <property type="match status" value="2"/>
</dbReference>
<keyword evidence="6" id="KW-0408">Iron</keyword>
<organism evidence="9 10">
    <name type="scientific">Thermanaerosceptrum fracticalcis</name>
    <dbReference type="NCBI Taxonomy" id="1712410"/>
    <lineage>
        <taxon>Bacteria</taxon>
        <taxon>Bacillati</taxon>
        <taxon>Bacillota</taxon>
        <taxon>Clostridia</taxon>
        <taxon>Eubacteriales</taxon>
        <taxon>Peptococcaceae</taxon>
        <taxon>Thermanaerosceptrum</taxon>
    </lineage>
</organism>
<dbReference type="InterPro" id="IPR050572">
    <property type="entry name" value="Fe-S_Ferredoxin"/>
</dbReference>
<keyword evidence="1" id="KW-0813">Transport</keyword>
<dbReference type="PANTHER" id="PTHR43687">
    <property type="entry name" value="ADENYLYLSULFATE REDUCTASE, BETA SUBUNIT"/>
    <property type="match status" value="1"/>
</dbReference>
<dbReference type="OrthoDB" id="9803192at2"/>
<evidence type="ECO:0000313" key="10">
    <source>
        <dbReference type="Proteomes" id="UP000515847"/>
    </source>
</evidence>
<sequence length="99" mass="11007">MGGIAVERKWKQTTQENNRGTWTIFPDLCKGCGLCIEKCPVKVIYWSEELGFMGTPAVKTRMEGCIVCGICETVCPEPAIRVERKAKEKAPTARVVNES</sequence>
<feature type="domain" description="4Fe-4S ferredoxin-type" evidence="8">
    <location>
        <begin position="20"/>
        <end position="49"/>
    </location>
</feature>
<reference evidence="9 10" key="1">
    <citation type="journal article" date="2019" name="Front. Microbiol.">
        <title>Thermoanaerosceptrum fracticalcis gen. nov. sp. nov., a Novel Fumarate-Fermenting Microorganism From a Deep Fractured Carbonate Aquifer of the US Great Basin.</title>
        <authorList>
            <person name="Hamilton-Brehm S.D."/>
            <person name="Stewart L.E."/>
            <person name="Zavarin M."/>
            <person name="Caldwell M."/>
            <person name="Lawson P.A."/>
            <person name="Onstott T.C."/>
            <person name="Grzymski J."/>
            <person name="Neveux I."/>
            <person name="Lollar B.S."/>
            <person name="Russell C.E."/>
            <person name="Moser D.P."/>
        </authorList>
    </citation>
    <scope>NUCLEOTIDE SEQUENCE [LARGE SCALE GENOMIC DNA]</scope>
    <source>
        <strain evidence="9 10">DRI-13</strain>
    </source>
</reference>
<evidence type="ECO:0000256" key="4">
    <source>
        <dbReference type="ARBA" id="ARBA00022737"/>
    </source>
</evidence>
<evidence type="ECO:0000256" key="1">
    <source>
        <dbReference type="ARBA" id="ARBA00022448"/>
    </source>
</evidence>